<protein>
    <submittedName>
        <fullName evidence="1">Cchl protein</fullName>
    </submittedName>
</protein>
<name>A0A812KPJ1_SYMPI</name>
<dbReference type="Proteomes" id="UP000649617">
    <property type="component" value="Unassembled WGS sequence"/>
</dbReference>
<organism evidence="1 2">
    <name type="scientific">Symbiodinium pilosum</name>
    <name type="common">Dinoflagellate</name>
    <dbReference type="NCBI Taxonomy" id="2952"/>
    <lineage>
        <taxon>Eukaryota</taxon>
        <taxon>Sar</taxon>
        <taxon>Alveolata</taxon>
        <taxon>Dinophyceae</taxon>
        <taxon>Suessiales</taxon>
        <taxon>Symbiodiniaceae</taxon>
        <taxon>Symbiodinium</taxon>
    </lineage>
</organism>
<dbReference type="AlphaFoldDB" id="A0A812KPJ1"/>
<comment type="caution">
    <text evidence="1">The sequence shown here is derived from an EMBL/GenBank/DDBJ whole genome shotgun (WGS) entry which is preliminary data.</text>
</comment>
<accession>A0A812KPJ1</accession>
<proteinExistence type="predicted"/>
<evidence type="ECO:0000313" key="2">
    <source>
        <dbReference type="Proteomes" id="UP000649617"/>
    </source>
</evidence>
<dbReference type="OrthoDB" id="5353095at2759"/>
<sequence length="91" mass="10464">MDRKESACTALRRCADGDRLQWEDLHEAELKVFVWLEFSLHVPATEVMPHLHRIVKDLGMPWQEIGEAGCLPRSSDEDVDASLRDYGSSFY</sequence>
<reference evidence="1" key="1">
    <citation type="submission" date="2021-02" db="EMBL/GenBank/DDBJ databases">
        <authorList>
            <person name="Dougan E. K."/>
            <person name="Rhodes N."/>
            <person name="Thang M."/>
            <person name="Chan C."/>
        </authorList>
    </citation>
    <scope>NUCLEOTIDE SEQUENCE</scope>
</reference>
<keyword evidence="2" id="KW-1185">Reference proteome</keyword>
<dbReference type="EMBL" id="CAJNIZ010004570">
    <property type="protein sequence ID" value="CAE7233983.1"/>
    <property type="molecule type" value="Genomic_DNA"/>
</dbReference>
<evidence type="ECO:0000313" key="1">
    <source>
        <dbReference type="EMBL" id="CAE7233983.1"/>
    </source>
</evidence>
<gene>
    <name evidence="1" type="primary">cchl</name>
    <name evidence="1" type="ORF">SPIL2461_LOCUS3702</name>
</gene>